<evidence type="ECO:0000313" key="3">
    <source>
        <dbReference type="Proteomes" id="UP000327157"/>
    </source>
</evidence>
<feature type="compositionally biased region" description="Acidic residues" evidence="1">
    <location>
        <begin position="9"/>
        <end position="40"/>
    </location>
</feature>
<dbReference type="Proteomes" id="UP000327157">
    <property type="component" value="Chromosome 14"/>
</dbReference>
<accession>A0A5N5FXZ2</accession>
<feature type="region of interest" description="Disordered" evidence="1">
    <location>
        <begin position="1"/>
        <end position="56"/>
    </location>
</feature>
<dbReference type="AlphaFoldDB" id="A0A5N5FXZ2"/>
<name>A0A5N5FXZ2_9ROSA</name>
<keyword evidence="3" id="KW-1185">Reference proteome</keyword>
<reference evidence="2 3" key="3">
    <citation type="submission" date="2019-11" db="EMBL/GenBank/DDBJ databases">
        <title>A de novo genome assembly of a pear dwarfing rootstock.</title>
        <authorList>
            <person name="Wang F."/>
            <person name="Wang J."/>
            <person name="Li S."/>
            <person name="Zhang Y."/>
            <person name="Fang M."/>
            <person name="Ma L."/>
            <person name="Zhao Y."/>
            <person name="Jiang S."/>
        </authorList>
    </citation>
    <scope>NUCLEOTIDE SEQUENCE [LARGE SCALE GENOMIC DNA]</scope>
    <source>
        <strain evidence="2">S2</strain>
        <tissue evidence="2">Leaf</tissue>
    </source>
</reference>
<organism evidence="2 3">
    <name type="scientific">Pyrus ussuriensis x Pyrus communis</name>
    <dbReference type="NCBI Taxonomy" id="2448454"/>
    <lineage>
        <taxon>Eukaryota</taxon>
        <taxon>Viridiplantae</taxon>
        <taxon>Streptophyta</taxon>
        <taxon>Embryophyta</taxon>
        <taxon>Tracheophyta</taxon>
        <taxon>Spermatophyta</taxon>
        <taxon>Magnoliopsida</taxon>
        <taxon>eudicotyledons</taxon>
        <taxon>Gunneridae</taxon>
        <taxon>Pentapetalae</taxon>
        <taxon>rosids</taxon>
        <taxon>fabids</taxon>
        <taxon>Rosales</taxon>
        <taxon>Rosaceae</taxon>
        <taxon>Amygdaloideae</taxon>
        <taxon>Maleae</taxon>
        <taxon>Pyrus</taxon>
    </lineage>
</organism>
<evidence type="ECO:0000256" key="1">
    <source>
        <dbReference type="SAM" id="MobiDB-lite"/>
    </source>
</evidence>
<sequence>MSQSNMEAEGGEEMEVDEVDEEMEVEQMVEEQIEEEEMEVEQMWRDAHNDNNANGG</sequence>
<reference evidence="3" key="2">
    <citation type="submission" date="2019-10" db="EMBL/GenBank/DDBJ databases">
        <title>A de novo genome assembly of a pear dwarfing rootstock.</title>
        <authorList>
            <person name="Wang F."/>
            <person name="Wang J."/>
            <person name="Li S."/>
            <person name="Zhang Y."/>
            <person name="Fang M."/>
            <person name="Ma L."/>
            <person name="Zhao Y."/>
            <person name="Jiang S."/>
        </authorList>
    </citation>
    <scope>NUCLEOTIDE SEQUENCE [LARGE SCALE GENOMIC DNA]</scope>
</reference>
<dbReference type="EMBL" id="SMOL01000553">
    <property type="protein sequence ID" value="KAB2607956.1"/>
    <property type="molecule type" value="Genomic_DNA"/>
</dbReference>
<protein>
    <submittedName>
        <fullName evidence="2">Uncharacterized protein</fullName>
    </submittedName>
</protein>
<evidence type="ECO:0000313" key="2">
    <source>
        <dbReference type="EMBL" id="KAB2607956.1"/>
    </source>
</evidence>
<comment type="caution">
    <text evidence="2">The sequence shown here is derived from an EMBL/GenBank/DDBJ whole genome shotgun (WGS) entry which is preliminary data.</text>
</comment>
<gene>
    <name evidence="2" type="ORF">D8674_011124</name>
</gene>
<proteinExistence type="predicted"/>
<reference evidence="2 3" key="1">
    <citation type="submission" date="2019-09" db="EMBL/GenBank/DDBJ databases">
        <authorList>
            <person name="Ou C."/>
        </authorList>
    </citation>
    <scope>NUCLEOTIDE SEQUENCE [LARGE SCALE GENOMIC DNA]</scope>
    <source>
        <strain evidence="2">S2</strain>
        <tissue evidence="2">Leaf</tissue>
    </source>
</reference>